<comment type="caution">
    <text evidence="3">The sequence shown here is derived from an EMBL/GenBank/DDBJ whole genome shotgun (WGS) entry which is preliminary data.</text>
</comment>
<feature type="region of interest" description="Disordered" evidence="1">
    <location>
        <begin position="320"/>
        <end position="357"/>
    </location>
</feature>
<reference evidence="3" key="2">
    <citation type="submission" date="2023-06" db="EMBL/GenBank/DDBJ databases">
        <authorList>
            <consortium name="Lawrence Berkeley National Laboratory"/>
            <person name="Mondo S.J."/>
            <person name="Hensen N."/>
            <person name="Bonometti L."/>
            <person name="Westerberg I."/>
            <person name="Brannstrom I.O."/>
            <person name="Guillou S."/>
            <person name="Cros-Aarteil S."/>
            <person name="Calhoun S."/>
            <person name="Haridas S."/>
            <person name="Kuo A."/>
            <person name="Pangilinan J."/>
            <person name="Riley R."/>
            <person name="Labutti K."/>
            <person name="Andreopoulos B."/>
            <person name="Lipzen A."/>
            <person name="Chen C."/>
            <person name="Yanf M."/>
            <person name="Daum C."/>
            <person name="Ng V."/>
            <person name="Clum A."/>
            <person name="Steindorff A."/>
            <person name="Ohm R."/>
            <person name="Martin F."/>
            <person name="Silar P."/>
            <person name="Natvig D."/>
            <person name="Lalanne C."/>
            <person name="Gautier V."/>
            <person name="Ament-Velasquez S.L."/>
            <person name="Kruys A."/>
            <person name="Hutchinson M.I."/>
            <person name="Powell A.J."/>
            <person name="Barry K."/>
            <person name="Miller A.N."/>
            <person name="Grigoriev I.V."/>
            <person name="Debuchy R."/>
            <person name="Gladieux P."/>
            <person name="Thoren M.H."/>
            <person name="Johannesson H."/>
        </authorList>
    </citation>
    <scope>NUCLEOTIDE SEQUENCE</scope>
    <source>
        <strain evidence="3">PSN324</strain>
    </source>
</reference>
<dbReference type="Proteomes" id="UP001321749">
    <property type="component" value="Unassembled WGS sequence"/>
</dbReference>
<feature type="chain" id="PRO_5043519020" evidence="2">
    <location>
        <begin position="26"/>
        <end position="457"/>
    </location>
</feature>
<protein>
    <submittedName>
        <fullName evidence="3">Uncharacterized protein</fullName>
    </submittedName>
</protein>
<organism evidence="3 4">
    <name type="scientific">Cladorrhinum samala</name>
    <dbReference type="NCBI Taxonomy" id="585594"/>
    <lineage>
        <taxon>Eukaryota</taxon>
        <taxon>Fungi</taxon>
        <taxon>Dikarya</taxon>
        <taxon>Ascomycota</taxon>
        <taxon>Pezizomycotina</taxon>
        <taxon>Sordariomycetes</taxon>
        <taxon>Sordariomycetidae</taxon>
        <taxon>Sordariales</taxon>
        <taxon>Podosporaceae</taxon>
        <taxon>Cladorrhinum</taxon>
    </lineage>
</organism>
<keyword evidence="2" id="KW-0732">Signal</keyword>
<feature type="compositionally biased region" description="Basic and acidic residues" evidence="1">
    <location>
        <begin position="339"/>
        <end position="357"/>
    </location>
</feature>
<sequence length="457" mass="52191">MPNRRQSFIILGCFVISVVFLLAAASKYSTPRVPEPPRPPKYKPNPDWVPPPVKDNFPLLHSAASPDSLPPIPKWNVPIHNAHNTTPLNLPVAPPLFIGFTRTYPLLLQVVTSYITAGWPPSQIYVIENTGVQQSNARGLLSLQNQFFLNHTALTRILGVNVVTTPTLLSFAQMQNFFLSLAYQHDWPYYFWSHMDVVAFSYEGGHGGMTPPYHDPGYKSIYTLALEALQRARNEDSKWGFRFFAYDHLSLVNRDAMEDTGAWDVMVPYYMTDCDMHSRLSMKGWSIKDERAGIITDVASALADLSMLYRVGLEGDVQPEFVDPNPAKPQPPGKKHNKRNEALESERERRGLKIEDRNAEEDDPNWVKWRKLVHTSDLQFQHKHSDRGRNTWQLGQHGGKGEPFYYPAAGLAEAIEVMTETGREIYRRKWGHRDCDLIGGTLLKFDDAWMVRKDWSR</sequence>
<evidence type="ECO:0000256" key="2">
    <source>
        <dbReference type="SAM" id="SignalP"/>
    </source>
</evidence>
<name>A0AAV9HBR2_9PEZI</name>
<gene>
    <name evidence="3" type="ORF">QBC42DRAFT_187910</name>
</gene>
<evidence type="ECO:0000313" key="3">
    <source>
        <dbReference type="EMBL" id="KAK4457679.1"/>
    </source>
</evidence>
<accession>A0AAV9HBR2</accession>
<dbReference type="AlphaFoldDB" id="A0AAV9HBR2"/>
<dbReference type="EMBL" id="MU865102">
    <property type="protein sequence ID" value="KAK4457679.1"/>
    <property type="molecule type" value="Genomic_DNA"/>
</dbReference>
<proteinExistence type="predicted"/>
<evidence type="ECO:0000313" key="4">
    <source>
        <dbReference type="Proteomes" id="UP001321749"/>
    </source>
</evidence>
<feature type="signal peptide" evidence="2">
    <location>
        <begin position="1"/>
        <end position="25"/>
    </location>
</feature>
<evidence type="ECO:0000256" key="1">
    <source>
        <dbReference type="SAM" id="MobiDB-lite"/>
    </source>
</evidence>
<keyword evidence="4" id="KW-1185">Reference proteome</keyword>
<reference evidence="3" key="1">
    <citation type="journal article" date="2023" name="Mol. Phylogenet. Evol.">
        <title>Genome-scale phylogeny and comparative genomics of the fungal order Sordariales.</title>
        <authorList>
            <person name="Hensen N."/>
            <person name="Bonometti L."/>
            <person name="Westerberg I."/>
            <person name="Brannstrom I.O."/>
            <person name="Guillou S."/>
            <person name="Cros-Aarteil S."/>
            <person name="Calhoun S."/>
            <person name="Haridas S."/>
            <person name="Kuo A."/>
            <person name="Mondo S."/>
            <person name="Pangilinan J."/>
            <person name="Riley R."/>
            <person name="LaButti K."/>
            <person name="Andreopoulos B."/>
            <person name="Lipzen A."/>
            <person name="Chen C."/>
            <person name="Yan M."/>
            <person name="Daum C."/>
            <person name="Ng V."/>
            <person name="Clum A."/>
            <person name="Steindorff A."/>
            <person name="Ohm R.A."/>
            <person name="Martin F."/>
            <person name="Silar P."/>
            <person name="Natvig D.O."/>
            <person name="Lalanne C."/>
            <person name="Gautier V."/>
            <person name="Ament-Velasquez S.L."/>
            <person name="Kruys A."/>
            <person name="Hutchinson M.I."/>
            <person name="Powell A.J."/>
            <person name="Barry K."/>
            <person name="Miller A.N."/>
            <person name="Grigoriev I.V."/>
            <person name="Debuchy R."/>
            <person name="Gladieux P."/>
            <person name="Hiltunen Thoren M."/>
            <person name="Johannesson H."/>
        </authorList>
    </citation>
    <scope>NUCLEOTIDE SEQUENCE</scope>
    <source>
        <strain evidence="3">PSN324</strain>
    </source>
</reference>